<dbReference type="InterPro" id="IPR036396">
    <property type="entry name" value="Cyt_P450_sf"/>
</dbReference>
<dbReference type="PROSITE" id="PS00086">
    <property type="entry name" value="CYTOCHROME_P450"/>
    <property type="match status" value="1"/>
</dbReference>
<evidence type="ECO:0000256" key="3">
    <source>
        <dbReference type="ARBA" id="ARBA00010617"/>
    </source>
</evidence>
<name>A0A200QBP2_MACCD</name>
<proteinExistence type="inferred from homology"/>
<dbReference type="GO" id="GO:0020037">
    <property type="term" value="F:heme binding"/>
    <property type="evidence" value="ECO:0007669"/>
    <property type="project" value="InterPro"/>
</dbReference>
<dbReference type="GO" id="GO:0016020">
    <property type="term" value="C:membrane"/>
    <property type="evidence" value="ECO:0007669"/>
    <property type="project" value="UniProtKB-SubCell"/>
</dbReference>
<keyword evidence="5 13" id="KW-0812">Transmembrane</keyword>
<dbReference type="Gene3D" id="1.10.630.10">
    <property type="entry name" value="Cytochrome P450"/>
    <property type="match status" value="1"/>
</dbReference>
<dbReference type="FunFam" id="1.10.630.10:FF:000026">
    <property type="entry name" value="Cytochrome P450 82C4"/>
    <property type="match status" value="1"/>
</dbReference>
<evidence type="ECO:0000256" key="9">
    <source>
        <dbReference type="ARBA" id="ARBA00023004"/>
    </source>
</evidence>
<keyword evidence="15" id="KW-1185">Reference proteome</keyword>
<dbReference type="OMA" id="YHVPKHA"/>
<dbReference type="PANTHER" id="PTHR47950">
    <property type="entry name" value="CYTOCHROME P450, FAMILY 76, SUBFAMILY C, POLYPEPTIDE 5-RELATED"/>
    <property type="match status" value="1"/>
</dbReference>
<dbReference type="STRING" id="56857.A0A200QBP2"/>
<evidence type="ECO:0000256" key="5">
    <source>
        <dbReference type="ARBA" id="ARBA00022692"/>
    </source>
</evidence>
<keyword evidence="4 11" id="KW-0349">Heme</keyword>
<dbReference type="GO" id="GO:0005506">
    <property type="term" value="F:iron ion binding"/>
    <property type="evidence" value="ECO:0007669"/>
    <property type="project" value="InterPro"/>
</dbReference>
<dbReference type="Pfam" id="PF00067">
    <property type="entry name" value="p450"/>
    <property type="match status" value="1"/>
</dbReference>
<evidence type="ECO:0000256" key="6">
    <source>
        <dbReference type="ARBA" id="ARBA00022723"/>
    </source>
</evidence>
<comment type="caution">
    <text evidence="14">The sequence shown here is derived from an EMBL/GenBank/DDBJ whole genome shotgun (WGS) entry which is preliminary data.</text>
</comment>
<evidence type="ECO:0000256" key="2">
    <source>
        <dbReference type="ARBA" id="ARBA00004913"/>
    </source>
</evidence>
<evidence type="ECO:0000256" key="7">
    <source>
        <dbReference type="ARBA" id="ARBA00022989"/>
    </source>
</evidence>
<organism evidence="14 15">
    <name type="scientific">Macleaya cordata</name>
    <name type="common">Five-seeded plume-poppy</name>
    <name type="synonym">Bocconia cordata</name>
    <dbReference type="NCBI Taxonomy" id="56857"/>
    <lineage>
        <taxon>Eukaryota</taxon>
        <taxon>Viridiplantae</taxon>
        <taxon>Streptophyta</taxon>
        <taxon>Embryophyta</taxon>
        <taxon>Tracheophyta</taxon>
        <taxon>Spermatophyta</taxon>
        <taxon>Magnoliopsida</taxon>
        <taxon>Ranunculales</taxon>
        <taxon>Papaveraceae</taxon>
        <taxon>Papaveroideae</taxon>
        <taxon>Macleaya</taxon>
    </lineage>
</organism>
<feature type="binding site" description="axial binding residue" evidence="11">
    <location>
        <position position="478"/>
    </location>
    <ligand>
        <name>heme</name>
        <dbReference type="ChEBI" id="CHEBI:30413"/>
    </ligand>
    <ligandPart>
        <name>Fe</name>
        <dbReference type="ChEBI" id="CHEBI:18248"/>
    </ligandPart>
</feature>
<keyword evidence="12" id="KW-0503">Monooxygenase</keyword>
<evidence type="ECO:0000256" key="8">
    <source>
        <dbReference type="ARBA" id="ARBA00023002"/>
    </source>
</evidence>
<dbReference type="EMBL" id="MVGT01002401">
    <property type="protein sequence ID" value="OVA07893.1"/>
    <property type="molecule type" value="Genomic_DNA"/>
</dbReference>
<protein>
    <submittedName>
        <fullName evidence="14">Cytochrome P450</fullName>
    </submittedName>
</protein>
<evidence type="ECO:0000256" key="13">
    <source>
        <dbReference type="SAM" id="Phobius"/>
    </source>
</evidence>
<evidence type="ECO:0000256" key="1">
    <source>
        <dbReference type="ARBA" id="ARBA00004370"/>
    </source>
</evidence>
<dbReference type="PRINTS" id="PR00385">
    <property type="entry name" value="P450"/>
</dbReference>
<dbReference type="InterPro" id="IPR017972">
    <property type="entry name" value="Cyt_P450_CS"/>
</dbReference>
<dbReference type="InterPro" id="IPR002401">
    <property type="entry name" value="Cyt_P450_E_grp-I"/>
</dbReference>
<dbReference type="InParanoid" id="A0A200QBP2"/>
<comment type="similarity">
    <text evidence="3 12">Belongs to the cytochrome P450 family.</text>
</comment>
<comment type="cofactor">
    <cofactor evidence="11">
        <name>heme</name>
        <dbReference type="ChEBI" id="CHEBI:30413"/>
    </cofactor>
</comment>
<evidence type="ECO:0000256" key="10">
    <source>
        <dbReference type="ARBA" id="ARBA00023136"/>
    </source>
</evidence>
<dbReference type="OrthoDB" id="2789670at2759"/>
<gene>
    <name evidence="14" type="ORF">BVC80_8991g26</name>
</gene>
<keyword evidence="9 11" id="KW-0408">Iron</keyword>
<dbReference type="Proteomes" id="UP000195402">
    <property type="component" value="Unassembled WGS sequence"/>
</dbReference>
<comment type="pathway">
    <text evidence="2">Alkaloid biosynthesis.</text>
</comment>
<dbReference type="SUPFAM" id="SSF48264">
    <property type="entry name" value="Cytochrome P450"/>
    <property type="match status" value="1"/>
</dbReference>
<dbReference type="InterPro" id="IPR001128">
    <property type="entry name" value="Cyt_P450"/>
</dbReference>
<reference evidence="14 15" key="1">
    <citation type="journal article" date="2017" name="Mol. Plant">
        <title>The Genome of Medicinal Plant Macleaya cordata Provides New Insights into Benzylisoquinoline Alkaloids Metabolism.</title>
        <authorList>
            <person name="Liu X."/>
            <person name="Liu Y."/>
            <person name="Huang P."/>
            <person name="Ma Y."/>
            <person name="Qing Z."/>
            <person name="Tang Q."/>
            <person name="Cao H."/>
            <person name="Cheng P."/>
            <person name="Zheng Y."/>
            <person name="Yuan Z."/>
            <person name="Zhou Y."/>
            <person name="Liu J."/>
            <person name="Tang Z."/>
            <person name="Zhuo Y."/>
            <person name="Zhang Y."/>
            <person name="Yu L."/>
            <person name="Huang J."/>
            <person name="Yang P."/>
            <person name="Peng Q."/>
            <person name="Zhang J."/>
            <person name="Jiang W."/>
            <person name="Zhang Z."/>
            <person name="Lin K."/>
            <person name="Ro D.K."/>
            <person name="Chen X."/>
            <person name="Xiong X."/>
            <person name="Shang Y."/>
            <person name="Huang S."/>
            <person name="Zeng J."/>
        </authorList>
    </citation>
    <scope>NUCLEOTIDE SEQUENCE [LARGE SCALE GENOMIC DNA]</scope>
    <source>
        <strain evidence="15">cv. BLH2017</strain>
        <tissue evidence="14">Root</tissue>
    </source>
</reference>
<dbReference type="GO" id="GO:0033075">
    <property type="term" value="P:isoquinoline alkaloid biosynthetic process"/>
    <property type="evidence" value="ECO:0007669"/>
    <property type="project" value="UniProtKB-ARBA"/>
</dbReference>
<comment type="subcellular location">
    <subcellularLocation>
        <location evidence="1">Membrane</location>
    </subcellularLocation>
</comment>
<dbReference type="GO" id="GO:0016705">
    <property type="term" value="F:oxidoreductase activity, acting on paired donors, with incorporation or reduction of molecular oxygen"/>
    <property type="evidence" value="ECO:0007669"/>
    <property type="project" value="InterPro"/>
</dbReference>
<evidence type="ECO:0000256" key="12">
    <source>
        <dbReference type="RuleBase" id="RU000461"/>
    </source>
</evidence>
<feature type="transmembrane region" description="Helical" evidence="13">
    <location>
        <begin position="33"/>
        <end position="55"/>
    </location>
</feature>
<dbReference type="PRINTS" id="PR00463">
    <property type="entry name" value="EP450I"/>
</dbReference>
<keyword evidence="7 13" id="KW-1133">Transmembrane helix</keyword>
<evidence type="ECO:0000313" key="14">
    <source>
        <dbReference type="EMBL" id="OVA07893.1"/>
    </source>
</evidence>
<dbReference type="CDD" id="cd11073">
    <property type="entry name" value="CYP76-like"/>
    <property type="match status" value="1"/>
</dbReference>
<dbReference type="PANTHER" id="PTHR47950:SF41">
    <property type="entry name" value="(S)-N-METHYLCOCLAURINE 3'-HYDROXYLASE ISOZYME 2-RELATED"/>
    <property type="match status" value="1"/>
</dbReference>
<keyword evidence="8 12" id="KW-0560">Oxidoreductase</keyword>
<keyword evidence="6 11" id="KW-0479">Metal-binding</keyword>
<dbReference type="GO" id="GO:0004497">
    <property type="term" value="F:monooxygenase activity"/>
    <property type="evidence" value="ECO:0007669"/>
    <property type="project" value="UniProtKB-KW"/>
</dbReference>
<evidence type="ECO:0000256" key="11">
    <source>
        <dbReference type="PIRSR" id="PIRSR602401-1"/>
    </source>
</evidence>
<keyword evidence="10 13" id="KW-0472">Membrane</keyword>
<evidence type="ECO:0000256" key="4">
    <source>
        <dbReference type="ARBA" id="ARBA00022617"/>
    </source>
</evidence>
<accession>A0A200QBP2</accession>
<evidence type="ECO:0000313" key="15">
    <source>
        <dbReference type="Proteomes" id="UP000195402"/>
    </source>
</evidence>
<dbReference type="AlphaFoldDB" id="A0A200QBP2"/>
<sequence>MNNGDTKKHLESLKIMDQLQPFLSATTTFLSSLPLSTTLAVISSIAAFLLLPIILGRQNWSGAPPGPIGWPILGYLPYLTDRLHEDLFHLSKTYGPLFSLKMGQKPAIVVSSPDITREILKHQDATFSSRTITEAVRTVTYDATSLVFVPYGARWRLLRKILTTELFSTRALELFQPARRHQVRGLLTSLYKASKTKTPVNLADSTFVVSLNLISNLVCSKSLFDNTKKEGREVKEMVWEILEVVGAPNLADLIPFLKIFDPQGLKRRVSKVVKRFDDFFEKLIDERMEERKKGLKMNENGRLDMLDVFLNYKSEKKDDEIKEFSRDDIKGMLSDMFVAGTDTSSSTVEWGMTEILRKPEVYKKILAELDEVIGKDRFVEESDIPKLTYFQAAVKEVFRLHPGVPLLIPRRTNEACDVCGYHVPKHAIVFVNVWGMARDSNVWPEPCEFKPERFLGSELDVKGQDFEILPFGTGRRSCVGMPLGHRMVHYSLASLLHAFEWEFSPDILQDMTEKVGITLQKAKVLEGVPKPRLSSSVYQ</sequence>